<keyword evidence="2" id="KW-1185">Reference proteome</keyword>
<name>A0ABR3KVG9_TRISP</name>
<comment type="caution">
    <text evidence="1">The sequence shown here is derived from an EMBL/GenBank/DDBJ whole genome shotgun (WGS) entry which is preliminary data.</text>
</comment>
<protein>
    <submittedName>
        <fullName evidence="1">Imidazolonepropionase</fullName>
    </submittedName>
</protein>
<accession>A0ABR3KVG9</accession>
<gene>
    <name evidence="1" type="ORF">TSPI_06338</name>
</gene>
<dbReference type="EMBL" id="JBEUSY010000132">
    <property type="protein sequence ID" value="KAL1244639.1"/>
    <property type="molecule type" value="Genomic_DNA"/>
</dbReference>
<proteinExistence type="predicted"/>
<dbReference type="Proteomes" id="UP001558632">
    <property type="component" value="Unassembled WGS sequence"/>
</dbReference>
<reference evidence="1 2" key="1">
    <citation type="submission" date="2024-07" db="EMBL/GenBank/DDBJ databases">
        <title>Enhanced genomic and transcriptomic resources for Trichinella pseudospiralis and T. spiralis underpin the discovery of pronounced molecular differences between stages and species.</title>
        <authorList>
            <person name="Pasi K.K."/>
            <person name="La Rosa G."/>
            <person name="Gomez-Morales M.A."/>
            <person name="Tosini F."/>
            <person name="Sumanam S."/>
            <person name="Young N.D."/>
            <person name="Chang B.C."/>
            <person name="Robin G.B."/>
        </authorList>
    </citation>
    <scope>NUCLEOTIDE SEQUENCE [LARGE SCALE GENOMIC DNA]</scope>
    <source>
        <strain evidence="1">ISS534</strain>
    </source>
</reference>
<organism evidence="1 2">
    <name type="scientific">Trichinella spiralis</name>
    <name type="common">Trichina worm</name>
    <dbReference type="NCBI Taxonomy" id="6334"/>
    <lineage>
        <taxon>Eukaryota</taxon>
        <taxon>Metazoa</taxon>
        <taxon>Ecdysozoa</taxon>
        <taxon>Nematoda</taxon>
        <taxon>Enoplea</taxon>
        <taxon>Dorylaimia</taxon>
        <taxon>Trichinellida</taxon>
        <taxon>Trichinellidae</taxon>
        <taxon>Trichinella</taxon>
    </lineage>
</organism>
<evidence type="ECO:0000313" key="1">
    <source>
        <dbReference type="EMBL" id="KAL1244639.1"/>
    </source>
</evidence>
<evidence type="ECO:0000313" key="2">
    <source>
        <dbReference type="Proteomes" id="UP001558632"/>
    </source>
</evidence>
<sequence length="190" mass="21894">MEKRLKRTGFNPAFVQRVQYRPLNPAQFADDDQIDHDKTEHVDQDEAEVVVSTDDEIVEKYTDNFADQRIGGGVEFVRIRLGDGDRIPYGRYGRVDDGDRFDADMFDAQQAVDFHQHQLEQMLLVEQQSRIRSIHRHRDIRYVTADGRHHKTSNAGHGIIKILLIAINYLISKQFGSPSCCTVWLTCFCG</sequence>